<dbReference type="EMBL" id="UGPP01000001">
    <property type="protein sequence ID" value="STY71474.1"/>
    <property type="molecule type" value="Genomic_DNA"/>
</dbReference>
<evidence type="ECO:0000259" key="1">
    <source>
        <dbReference type="Pfam" id="PF24032"/>
    </source>
</evidence>
<dbReference type="InterPro" id="IPR056937">
    <property type="entry name" value="YqbQ/XkdQ"/>
</dbReference>
<protein>
    <recommendedName>
        <fullName evidence="1">YqbQ/XkdQ domain-containing protein</fullName>
    </recommendedName>
</protein>
<sequence length="321" mass="36796">MKIFYKGKDISTLVKKVTWSGSRLQVARKLVFDYVQDDRDTLIPVLEINNGETIFGYDEENNIVFRGNVFDVEKNRQNSNVRITAFDNLFILSKSKTTKKFVNIPAEDITAAICRELGVKVGSLIKTGVPVSFIADRKTGYQIIMMAYTEASKKTGEKYHPIMNNDQLDIILKGTLIENYVADSRSNMTESTYKESIENMVNQIMITDQQGNMTGYKRNDEWIGKYSMIQDVYKTDPNKDTNKEVEAMLKGPDRSGSLTLIGDYRVKSSYSIEIRDSLNAGKFWIKSDVHTFQNGNHMMKIELEFENMMNEEKAPQEKTKK</sequence>
<organism evidence="2 3">
    <name type="scientific">Megamonas hypermegale</name>
    <dbReference type="NCBI Taxonomy" id="158847"/>
    <lineage>
        <taxon>Bacteria</taxon>
        <taxon>Bacillati</taxon>
        <taxon>Bacillota</taxon>
        <taxon>Negativicutes</taxon>
        <taxon>Selenomonadales</taxon>
        <taxon>Selenomonadaceae</taxon>
        <taxon>Megamonas</taxon>
    </lineage>
</organism>
<dbReference type="RefSeq" id="WP_220182145.1">
    <property type="nucleotide sequence ID" value="NZ_UGPP01000001.1"/>
</dbReference>
<reference evidence="2 3" key="1">
    <citation type="submission" date="2018-06" db="EMBL/GenBank/DDBJ databases">
        <authorList>
            <consortium name="Pathogen Informatics"/>
            <person name="Doyle S."/>
        </authorList>
    </citation>
    <scope>NUCLEOTIDE SEQUENCE [LARGE SCALE GENOMIC DNA]</scope>
    <source>
        <strain evidence="2 3">NCTC10571</strain>
    </source>
</reference>
<dbReference type="AlphaFoldDB" id="A0A378NSX0"/>
<gene>
    <name evidence="2" type="ORF">NCTC10571_01630</name>
</gene>
<evidence type="ECO:0000313" key="2">
    <source>
        <dbReference type="EMBL" id="STY71474.1"/>
    </source>
</evidence>
<proteinExistence type="predicted"/>
<accession>A0A378NSX0</accession>
<evidence type="ECO:0000313" key="3">
    <source>
        <dbReference type="Proteomes" id="UP000255234"/>
    </source>
</evidence>
<name>A0A378NSX0_9FIRM</name>
<dbReference type="SUPFAM" id="SSF69279">
    <property type="entry name" value="Phage tail proteins"/>
    <property type="match status" value="1"/>
</dbReference>
<dbReference type="Proteomes" id="UP000255234">
    <property type="component" value="Unassembled WGS sequence"/>
</dbReference>
<feature type="domain" description="YqbQ/XkdQ" evidence="1">
    <location>
        <begin position="17"/>
        <end position="304"/>
    </location>
</feature>
<dbReference type="Pfam" id="PF24032">
    <property type="entry name" value="YQBQ"/>
    <property type="match status" value="1"/>
</dbReference>